<sequence length="442" mass="51402">MENQNAESLEKIRQQFETGPYPRVPLENSLKEDYNSLYYHNYVTSFYLRNQKVIDTKDKIILDAGCGTGYKALALAEANPEAKIVCIDISENSLKISQERLKFHGFRNNIEFHLLCIEDLPSLGMQFDYINCDDVLYLLPEPAIGLQGMKSVLKPEGIIRANLHSSLNRVYLYRAQEIFKMMGLMDENPGELEISIVREMMKALKNDVQLKATTWADNRENNPEFFMMNYLFQEDKGYTVNEMFAAMKAADLEFISMVNWRHWELMDLFEDWENLPVFLAMSLPELSAEDRLHLFELLHPRHRLLDFWCGHPNNGSSFVPVDDWQDADWRSARVYLHPQLRNSKLKDYLIQCVIDHQSFEISRDVPHPTMNPVIIGSDIAACLLPLWDEPQSVTALVERWLQIRPVDPLTLNPVSQEKALLEITKFLTDLEAFLYVLLERCD</sequence>
<name>A0AAU8JL14_9CYAN</name>
<dbReference type="SUPFAM" id="SSF53335">
    <property type="entry name" value="S-adenosyl-L-methionine-dependent methyltransferases"/>
    <property type="match status" value="1"/>
</dbReference>
<dbReference type="Pfam" id="PF13847">
    <property type="entry name" value="Methyltransf_31"/>
    <property type="match status" value="1"/>
</dbReference>
<dbReference type="PANTHER" id="PTHR43464">
    <property type="entry name" value="METHYLTRANSFERASE"/>
    <property type="match status" value="1"/>
</dbReference>
<dbReference type="GO" id="GO:0008168">
    <property type="term" value="F:methyltransferase activity"/>
    <property type="evidence" value="ECO:0007669"/>
    <property type="project" value="UniProtKB-KW"/>
</dbReference>
<dbReference type="InterPro" id="IPR029063">
    <property type="entry name" value="SAM-dependent_MTases_sf"/>
</dbReference>
<dbReference type="EC" id="2.1.1.-" evidence="2"/>
<keyword evidence="2" id="KW-0489">Methyltransferase</keyword>
<proteinExistence type="predicted"/>
<dbReference type="PANTHER" id="PTHR43464:SF91">
    <property type="entry name" value="SLL0487 PROTEIN"/>
    <property type="match status" value="1"/>
</dbReference>
<keyword evidence="2" id="KW-0808">Transferase</keyword>
<dbReference type="GO" id="GO:0032259">
    <property type="term" value="P:methylation"/>
    <property type="evidence" value="ECO:0007669"/>
    <property type="project" value="UniProtKB-KW"/>
</dbReference>
<dbReference type="InterPro" id="IPR025714">
    <property type="entry name" value="Methyltranfer_dom"/>
</dbReference>
<gene>
    <name evidence="2" type="ORF">ABWT76_001587</name>
</gene>
<reference evidence="2" key="1">
    <citation type="submission" date="2024-07" db="EMBL/GenBank/DDBJ databases">
        <authorList>
            <person name="Kim Y.J."/>
            <person name="Jeong J.Y."/>
        </authorList>
    </citation>
    <scope>NUCLEOTIDE SEQUENCE</scope>
    <source>
        <strain evidence="2">GIHE-MW2</strain>
    </source>
</reference>
<dbReference type="CDD" id="cd02440">
    <property type="entry name" value="AdoMet_MTases"/>
    <property type="match status" value="1"/>
</dbReference>
<evidence type="ECO:0000259" key="1">
    <source>
        <dbReference type="Pfam" id="PF13847"/>
    </source>
</evidence>
<dbReference type="Gene3D" id="3.40.50.150">
    <property type="entry name" value="Vaccinia Virus protein VP39"/>
    <property type="match status" value="1"/>
</dbReference>
<feature type="domain" description="Methyltransferase" evidence="1">
    <location>
        <begin position="56"/>
        <end position="178"/>
    </location>
</feature>
<dbReference type="RefSeq" id="WP_190879772.1">
    <property type="nucleotide sequence ID" value="NZ_CP159837.1"/>
</dbReference>
<protein>
    <submittedName>
        <fullName evidence="2">Class I SAM-dependent methyltransferase</fullName>
        <ecNumber evidence="2">2.1.1.-</ecNumber>
    </submittedName>
</protein>
<dbReference type="AlphaFoldDB" id="A0AAU8JL14"/>
<organism evidence="2">
    <name type="scientific">Planktothricoides raciborskii GIHE-MW2</name>
    <dbReference type="NCBI Taxonomy" id="2792601"/>
    <lineage>
        <taxon>Bacteria</taxon>
        <taxon>Bacillati</taxon>
        <taxon>Cyanobacteriota</taxon>
        <taxon>Cyanophyceae</taxon>
        <taxon>Oscillatoriophycideae</taxon>
        <taxon>Oscillatoriales</taxon>
        <taxon>Oscillatoriaceae</taxon>
        <taxon>Planktothricoides</taxon>
    </lineage>
</organism>
<evidence type="ECO:0000313" key="2">
    <source>
        <dbReference type="EMBL" id="XCM38722.1"/>
    </source>
</evidence>
<dbReference type="EMBL" id="CP159837">
    <property type="protein sequence ID" value="XCM38722.1"/>
    <property type="molecule type" value="Genomic_DNA"/>
</dbReference>
<accession>A0AAU8JL14</accession>